<dbReference type="EMBL" id="JYDP01005707">
    <property type="protein sequence ID" value="KRY94035.1"/>
    <property type="molecule type" value="Genomic_DNA"/>
</dbReference>
<comment type="caution">
    <text evidence="1">The sequence shown here is derived from an EMBL/GenBank/DDBJ whole genome shotgun (WGS) entry which is preliminary data.</text>
</comment>
<accession>A0A0V1G939</accession>
<evidence type="ECO:0000313" key="2">
    <source>
        <dbReference type="Proteomes" id="UP000055024"/>
    </source>
</evidence>
<name>A0A0V1G939_9BILA</name>
<protein>
    <submittedName>
        <fullName evidence="1">Uncharacterized protein</fullName>
    </submittedName>
</protein>
<evidence type="ECO:0000313" key="1">
    <source>
        <dbReference type="EMBL" id="KRY94035.1"/>
    </source>
</evidence>
<gene>
    <name evidence="1" type="ORF">T11_8444</name>
</gene>
<sequence length="42" mass="4909">MDLIHYWNTWFESTMFPRGSCIVHLFPSSRYDSSHSGFPGQS</sequence>
<keyword evidence="2" id="KW-1185">Reference proteome</keyword>
<dbReference type="Proteomes" id="UP000055024">
    <property type="component" value="Unassembled WGS sequence"/>
</dbReference>
<proteinExistence type="predicted"/>
<organism evidence="1 2">
    <name type="scientific">Trichinella zimbabwensis</name>
    <dbReference type="NCBI Taxonomy" id="268475"/>
    <lineage>
        <taxon>Eukaryota</taxon>
        <taxon>Metazoa</taxon>
        <taxon>Ecdysozoa</taxon>
        <taxon>Nematoda</taxon>
        <taxon>Enoplea</taxon>
        <taxon>Dorylaimia</taxon>
        <taxon>Trichinellida</taxon>
        <taxon>Trichinellidae</taxon>
        <taxon>Trichinella</taxon>
    </lineage>
</organism>
<dbReference type="AlphaFoldDB" id="A0A0V1G939"/>
<reference evidence="1 2" key="1">
    <citation type="submission" date="2015-01" db="EMBL/GenBank/DDBJ databases">
        <title>Evolution of Trichinella species and genotypes.</title>
        <authorList>
            <person name="Korhonen P.K."/>
            <person name="Edoardo P."/>
            <person name="Giuseppe L.R."/>
            <person name="Gasser R.B."/>
        </authorList>
    </citation>
    <scope>NUCLEOTIDE SEQUENCE [LARGE SCALE GENOMIC DNA]</scope>
    <source>
        <strain evidence="1">ISS1029</strain>
    </source>
</reference>